<organism evidence="9 10">
    <name type="scientific">Chitinophaga tropicalis</name>
    <dbReference type="NCBI Taxonomy" id="2683588"/>
    <lineage>
        <taxon>Bacteria</taxon>
        <taxon>Pseudomonadati</taxon>
        <taxon>Bacteroidota</taxon>
        <taxon>Chitinophagia</taxon>
        <taxon>Chitinophagales</taxon>
        <taxon>Chitinophagaceae</taxon>
        <taxon>Chitinophaga</taxon>
    </lineage>
</organism>
<dbReference type="Pfam" id="PF02687">
    <property type="entry name" value="FtsX"/>
    <property type="match status" value="2"/>
</dbReference>
<sequence>MLANNIKIAWRHLVKDRLFTALNLLGLSAGLTCTILIYLWIHDEWQTDRFHQYSNRLLRVMINERNGDVLNTSNGTDIMLGQSLLREMPEVEYAATTTPSTWFRQFSVTYGNNTVGAKGNFASRDFFTVFSYKLIQGAKESVLSDKHGIVISEALARRLFNSTELAVGKTLEWKWNAFTRQCIVTGVFENVPAGSTEQFDFLLSLDAWNDIVPAAGQLTTGGGPFNNYLVLKRGTDLDRFNRKLSVYLHNALKIDNLVLFARPYGENYLYGRYENGVQDGGRIEYIELFSIIAIFILLIACINFMNLSTARVTGRIKEVGVKKTLGAGRRTLIMQFLGESMLMSGLSLGIALLLIQLLLPAFNDLTNKQLELTFNMQLILPLLAITIFTGIIAGSYPALYLSRFNPIMLFKGDSNGMGGVLWARKGLVVFQFTVSVIFIISVIVVNRQVRYVQTRQPGYTKDHVIYFEMQGKVASSSAAFITGLKNIPGVVNASSIQQNIILPAFLPYGGVRWEGKNADDLIRFYQMPVNYDLIETLNIHMAAGRSFSRAYGTDSMGILLNEAAVKAMGFTAPVGKEVQVGPARYHVLGVTKNFHFNSLHEEIKPFIFRLSPPETMMVMIRLEREGESATISRIADFYRRFNPGYALDYSFLDRDYQVQYAAENLVASLSEWFTILAILISCLGLFGLSAFTAERRRKEISIRKILGATAANVVFMLSKDFLQLVLIAACIALPLAWWLMQQWLDNFAYRIAVDAGVFLLAIAAIVLITIATISFQAIKAAMTNPVKNLKTE</sequence>
<dbReference type="EMBL" id="WRXN01000003">
    <property type="protein sequence ID" value="MVT08583.1"/>
    <property type="molecule type" value="Genomic_DNA"/>
</dbReference>
<dbReference type="PANTHER" id="PTHR30572:SF18">
    <property type="entry name" value="ABC-TYPE MACROLIDE FAMILY EXPORT SYSTEM PERMEASE COMPONENT 2"/>
    <property type="match status" value="1"/>
</dbReference>
<evidence type="ECO:0000256" key="2">
    <source>
        <dbReference type="ARBA" id="ARBA00022475"/>
    </source>
</evidence>
<name>A0A7K1U2K1_9BACT</name>
<evidence type="ECO:0000259" key="8">
    <source>
        <dbReference type="Pfam" id="PF12704"/>
    </source>
</evidence>
<feature type="domain" description="MacB-like periplasmic core" evidence="8">
    <location>
        <begin position="20"/>
        <end position="243"/>
    </location>
</feature>
<evidence type="ECO:0000313" key="9">
    <source>
        <dbReference type="EMBL" id="MVT08583.1"/>
    </source>
</evidence>
<dbReference type="GO" id="GO:0022857">
    <property type="term" value="F:transmembrane transporter activity"/>
    <property type="evidence" value="ECO:0007669"/>
    <property type="project" value="TreeGrafter"/>
</dbReference>
<dbReference type="Proteomes" id="UP000461730">
    <property type="component" value="Unassembled WGS sequence"/>
</dbReference>
<dbReference type="Pfam" id="PF12704">
    <property type="entry name" value="MacB_PCD"/>
    <property type="match status" value="1"/>
</dbReference>
<gene>
    <name evidence="9" type="ORF">GO493_09955</name>
</gene>
<evidence type="ECO:0000256" key="5">
    <source>
        <dbReference type="ARBA" id="ARBA00023136"/>
    </source>
</evidence>
<accession>A0A7K1U2K1</accession>
<comment type="subcellular location">
    <subcellularLocation>
        <location evidence="1">Cell membrane</location>
        <topology evidence="1">Multi-pass membrane protein</topology>
    </subcellularLocation>
</comment>
<evidence type="ECO:0000256" key="3">
    <source>
        <dbReference type="ARBA" id="ARBA00022692"/>
    </source>
</evidence>
<feature type="transmembrane region" description="Helical" evidence="6">
    <location>
        <begin position="21"/>
        <end position="41"/>
    </location>
</feature>
<feature type="transmembrane region" description="Helical" evidence="6">
    <location>
        <begin position="332"/>
        <end position="358"/>
    </location>
</feature>
<dbReference type="InterPro" id="IPR003838">
    <property type="entry name" value="ABC3_permease_C"/>
</dbReference>
<evidence type="ECO:0000313" key="10">
    <source>
        <dbReference type="Proteomes" id="UP000461730"/>
    </source>
</evidence>
<keyword evidence="3 6" id="KW-0812">Transmembrane</keyword>
<keyword evidence="5 6" id="KW-0472">Membrane</keyword>
<dbReference type="InterPro" id="IPR025857">
    <property type="entry name" value="MacB_PCD"/>
</dbReference>
<feature type="transmembrane region" description="Helical" evidence="6">
    <location>
        <begin position="751"/>
        <end position="775"/>
    </location>
</feature>
<feature type="domain" description="ABC3 transporter permease C-terminal" evidence="7">
    <location>
        <begin position="673"/>
        <end position="785"/>
    </location>
</feature>
<feature type="transmembrane region" description="Helical" evidence="6">
    <location>
        <begin position="422"/>
        <end position="445"/>
    </location>
</feature>
<feature type="transmembrane region" description="Helical" evidence="6">
    <location>
        <begin position="378"/>
        <end position="401"/>
    </location>
</feature>
<evidence type="ECO:0000259" key="7">
    <source>
        <dbReference type="Pfam" id="PF02687"/>
    </source>
</evidence>
<evidence type="ECO:0000256" key="1">
    <source>
        <dbReference type="ARBA" id="ARBA00004651"/>
    </source>
</evidence>
<dbReference type="AlphaFoldDB" id="A0A7K1U2K1"/>
<dbReference type="RefSeq" id="WP_157306000.1">
    <property type="nucleotide sequence ID" value="NZ_WRXN01000003.1"/>
</dbReference>
<evidence type="ECO:0000256" key="6">
    <source>
        <dbReference type="SAM" id="Phobius"/>
    </source>
</evidence>
<reference evidence="9 10" key="1">
    <citation type="submission" date="2019-12" db="EMBL/GenBank/DDBJ databases">
        <title>Chitinophaga sp. strain ysch24 (GDMCC 1.1355), whole genome shotgun sequence.</title>
        <authorList>
            <person name="Zhang X."/>
        </authorList>
    </citation>
    <scope>NUCLEOTIDE SEQUENCE [LARGE SCALE GENOMIC DNA]</scope>
    <source>
        <strain evidence="10">ysch24</strain>
    </source>
</reference>
<evidence type="ECO:0000256" key="4">
    <source>
        <dbReference type="ARBA" id="ARBA00022989"/>
    </source>
</evidence>
<feature type="transmembrane region" description="Helical" evidence="6">
    <location>
        <begin position="721"/>
        <end position="739"/>
    </location>
</feature>
<dbReference type="PANTHER" id="PTHR30572">
    <property type="entry name" value="MEMBRANE COMPONENT OF TRANSPORTER-RELATED"/>
    <property type="match status" value="1"/>
</dbReference>
<proteinExistence type="predicted"/>
<feature type="transmembrane region" description="Helical" evidence="6">
    <location>
        <begin position="672"/>
        <end position="693"/>
    </location>
</feature>
<comment type="caution">
    <text evidence="9">The sequence shown here is derived from an EMBL/GenBank/DDBJ whole genome shotgun (WGS) entry which is preliminary data.</text>
</comment>
<feature type="transmembrane region" description="Helical" evidence="6">
    <location>
        <begin position="288"/>
        <end position="307"/>
    </location>
</feature>
<keyword evidence="10" id="KW-1185">Reference proteome</keyword>
<dbReference type="GO" id="GO:0005886">
    <property type="term" value="C:plasma membrane"/>
    <property type="evidence" value="ECO:0007669"/>
    <property type="project" value="UniProtKB-SubCell"/>
</dbReference>
<protein>
    <submittedName>
        <fullName evidence="9">FtsX-like permease family protein</fullName>
    </submittedName>
</protein>
<keyword evidence="2" id="KW-1003">Cell membrane</keyword>
<feature type="domain" description="ABC3 transporter permease C-terminal" evidence="7">
    <location>
        <begin position="291"/>
        <end position="406"/>
    </location>
</feature>
<dbReference type="InterPro" id="IPR050250">
    <property type="entry name" value="Macrolide_Exporter_MacB"/>
</dbReference>
<keyword evidence="4 6" id="KW-1133">Transmembrane helix</keyword>